<sequence length="70" mass="7963">MELGLCLSRDEIQEFTRTPIRAKQLEFLRRNGIRHYLDNNGRPVVLRAAIGADPITPTPEPAWKPNKAIP</sequence>
<evidence type="ECO:0000313" key="3">
    <source>
        <dbReference type="Proteomes" id="UP000041247"/>
    </source>
</evidence>
<reference evidence="2 3" key="1">
    <citation type="submission" date="2015-07" db="EMBL/GenBank/DDBJ databases">
        <authorList>
            <person name="Noorani M."/>
        </authorList>
    </citation>
    <scope>NUCLEOTIDE SEQUENCE [LARGE SCALE GENOMIC DNA]</scope>
    <source>
        <strain evidence="2">LMG728</strain>
    </source>
</reference>
<organism evidence="2 3">
    <name type="scientific">Xanthomonas graminis pv. poae</name>
    <dbReference type="NCBI Taxonomy" id="227946"/>
    <lineage>
        <taxon>Bacteria</taxon>
        <taxon>Pseudomonadati</taxon>
        <taxon>Pseudomonadota</taxon>
        <taxon>Gammaproteobacteria</taxon>
        <taxon>Lysobacterales</taxon>
        <taxon>Lysobacteraceae</taxon>
        <taxon>Xanthomonas</taxon>
        <taxon>Xanthomonas translucens group</taxon>
        <taxon>Xanthomonas graminis</taxon>
    </lineage>
</organism>
<dbReference type="RefSeq" id="WP_053841842.1">
    <property type="nucleotide sequence ID" value="NZ_CP076250.1"/>
</dbReference>
<dbReference type="EMBL" id="CXOK01000117">
    <property type="protein sequence ID" value="CTP92354.1"/>
    <property type="molecule type" value="Genomic_DNA"/>
</dbReference>
<feature type="domain" description="DUF4224" evidence="1">
    <location>
        <begin position="7"/>
        <end position="50"/>
    </location>
</feature>
<proteinExistence type="predicted"/>
<name>A0A0K3A753_9XANT</name>
<dbReference type="InterPro" id="IPR025319">
    <property type="entry name" value="DUF4224"/>
</dbReference>
<evidence type="ECO:0000313" key="2">
    <source>
        <dbReference type="EMBL" id="CTP92354.1"/>
    </source>
</evidence>
<accession>A0A0K3A753</accession>
<gene>
    <name evidence="2" type="ORF">XTPLMG728_3208</name>
</gene>
<dbReference type="AlphaFoldDB" id="A0A0K3A753"/>
<evidence type="ECO:0000259" key="1">
    <source>
        <dbReference type="Pfam" id="PF13986"/>
    </source>
</evidence>
<protein>
    <recommendedName>
        <fullName evidence="1">DUF4224 domain-containing protein</fullName>
    </recommendedName>
</protein>
<dbReference type="Proteomes" id="UP000041247">
    <property type="component" value="Unassembled WGS sequence"/>
</dbReference>
<dbReference type="Pfam" id="PF13986">
    <property type="entry name" value="DUF4224"/>
    <property type="match status" value="1"/>
</dbReference>